<name>A0AAD4AK64_9GAMM</name>
<reference evidence="1" key="1">
    <citation type="journal article" date="2012" name="J. Bacteriol.">
        <title>Genome sequences of type strains of seven species of the marine bacterium Pseudoalteromonas.</title>
        <authorList>
            <person name="Xie B.B."/>
            <person name="Shu Y.L."/>
            <person name="Qin Q.L."/>
            <person name="Rong J.C."/>
            <person name="Zhang X.Y."/>
            <person name="Chen X.L."/>
            <person name="Shi M."/>
            <person name="He H.L."/>
            <person name="Zhou B.C."/>
            <person name="Zhang Y.Z."/>
        </authorList>
    </citation>
    <scope>NUCLEOTIDE SEQUENCE</scope>
    <source>
        <strain evidence="1">DSM 8771</strain>
    </source>
</reference>
<dbReference type="EMBL" id="AHBZ03000014">
    <property type="protein sequence ID" value="KAF7773838.1"/>
    <property type="molecule type" value="Genomic_DNA"/>
</dbReference>
<evidence type="ECO:0000313" key="1">
    <source>
        <dbReference type="EMBL" id="KAF7773838.1"/>
    </source>
</evidence>
<accession>A0AAD4AK64</accession>
<evidence type="ECO:0000313" key="2">
    <source>
        <dbReference type="Proteomes" id="UP000016487"/>
    </source>
</evidence>
<reference evidence="1" key="2">
    <citation type="submission" date="2015-03" db="EMBL/GenBank/DDBJ databases">
        <title>Genome sequence of Pseudoalteromonas citrea.</title>
        <authorList>
            <person name="Xie B.-B."/>
            <person name="Rong J.-C."/>
            <person name="Qin Q.-L."/>
            <person name="Zhang Y.-Z."/>
        </authorList>
    </citation>
    <scope>NUCLEOTIDE SEQUENCE</scope>
    <source>
        <strain evidence="1">DSM 8771</strain>
    </source>
</reference>
<proteinExistence type="predicted"/>
<dbReference type="AlphaFoldDB" id="A0AAD4AK64"/>
<organism evidence="1 2">
    <name type="scientific">Pseudoalteromonas citrea</name>
    <dbReference type="NCBI Taxonomy" id="43655"/>
    <lineage>
        <taxon>Bacteria</taxon>
        <taxon>Pseudomonadati</taxon>
        <taxon>Pseudomonadota</taxon>
        <taxon>Gammaproteobacteria</taxon>
        <taxon>Alteromonadales</taxon>
        <taxon>Pseudoalteromonadaceae</taxon>
        <taxon>Pseudoalteromonas</taxon>
    </lineage>
</organism>
<gene>
    <name evidence="1" type="ORF">PCIT_a0171</name>
</gene>
<sequence>MIAMQVFESGLNISISLMYMSVRNKVRDTIQNNKYKTINIKQ</sequence>
<dbReference type="Proteomes" id="UP000016487">
    <property type="component" value="Unassembled WGS sequence"/>
</dbReference>
<protein>
    <submittedName>
        <fullName evidence="1">Uncharacterized protein</fullName>
    </submittedName>
</protein>
<comment type="caution">
    <text evidence="1">The sequence shown here is derived from an EMBL/GenBank/DDBJ whole genome shotgun (WGS) entry which is preliminary data.</text>
</comment>